<feature type="region of interest" description="Disordered" evidence="1">
    <location>
        <begin position="32"/>
        <end position="58"/>
    </location>
</feature>
<name>A0ABQ3J7A0_9GAMM</name>
<evidence type="ECO:0000313" key="3">
    <source>
        <dbReference type="EMBL" id="GHF01041.1"/>
    </source>
</evidence>
<organism evidence="3 4">
    <name type="scientific">Thalassotalea profundi</name>
    <dbReference type="NCBI Taxonomy" id="2036687"/>
    <lineage>
        <taxon>Bacteria</taxon>
        <taxon>Pseudomonadati</taxon>
        <taxon>Pseudomonadota</taxon>
        <taxon>Gammaproteobacteria</taxon>
        <taxon>Alteromonadales</taxon>
        <taxon>Colwelliaceae</taxon>
        <taxon>Thalassotalea</taxon>
    </lineage>
</organism>
<comment type="caution">
    <text evidence="3">The sequence shown here is derived from an EMBL/GenBank/DDBJ whole genome shotgun (WGS) entry which is preliminary data.</text>
</comment>
<gene>
    <name evidence="3" type="ORF">GCM10011501_33170</name>
</gene>
<dbReference type="RefSeq" id="WP_189379382.1">
    <property type="nucleotide sequence ID" value="NZ_BNAH01000016.1"/>
</dbReference>
<dbReference type="EMBL" id="BNAH01000016">
    <property type="protein sequence ID" value="GHF01041.1"/>
    <property type="molecule type" value="Genomic_DNA"/>
</dbReference>
<accession>A0ABQ3J7A0</accession>
<keyword evidence="4" id="KW-1185">Reference proteome</keyword>
<feature type="chain" id="PRO_5047438787" evidence="2">
    <location>
        <begin position="27"/>
        <end position="92"/>
    </location>
</feature>
<feature type="signal peptide" evidence="2">
    <location>
        <begin position="1"/>
        <end position="26"/>
    </location>
</feature>
<evidence type="ECO:0000256" key="1">
    <source>
        <dbReference type="SAM" id="MobiDB-lite"/>
    </source>
</evidence>
<feature type="compositionally biased region" description="Polar residues" evidence="1">
    <location>
        <begin position="32"/>
        <end position="43"/>
    </location>
</feature>
<proteinExistence type="predicted"/>
<dbReference type="Proteomes" id="UP000626370">
    <property type="component" value="Unassembled WGS sequence"/>
</dbReference>
<evidence type="ECO:0000256" key="2">
    <source>
        <dbReference type="SAM" id="SignalP"/>
    </source>
</evidence>
<evidence type="ECO:0000313" key="4">
    <source>
        <dbReference type="Proteomes" id="UP000626370"/>
    </source>
</evidence>
<keyword evidence="2" id="KW-0732">Signal</keyword>
<sequence length="92" mass="10316">MASIYRPTIKLLLCSLVITAGISLSAFSTVKESQASSNSTNTGEKNESKRKTYPPKSHYEKKIQKDLSMLIPGNKLFNPRFLNFVLANRSHK</sequence>
<protein>
    <submittedName>
        <fullName evidence="3">Uncharacterized protein</fullName>
    </submittedName>
</protein>
<reference evidence="4" key="1">
    <citation type="journal article" date="2019" name="Int. J. Syst. Evol. Microbiol.">
        <title>The Global Catalogue of Microorganisms (GCM) 10K type strain sequencing project: providing services to taxonomists for standard genome sequencing and annotation.</title>
        <authorList>
            <consortium name="The Broad Institute Genomics Platform"/>
            <consortium name="The Broad Institute Genome Sequencing Center for Infectious Disease"/>
            <person name="Wu L."/>
            <person name="Ma J."/>
        </authorList>
    </citation>
    <scope>NUCLEOTIDE SEQUENCE [LARGE SCALE GENOMIC DNA]</scope>
    <source>
        <strain evidence="4">CGMCC 1.15922</strain>
    </source>
</reference>